<name>A0A931DHP3_9ACTN</name>
<dbReference type="GO" id="GO:0046052">
    <property type="term" value="P:UTP catabolic process"/>
    <property type="evidence" value="ECO:0007669"/>
    <property type="project" value="TreeGrafter"/>
</dbReference>
<dbReference type="InterPro" id="IPR004518">
    <property type="entry name" value="MazG-like_dom"/>
</dbReference>
<comment type="caution">
    <text evidence="3">The sequence shown here is derived from an EMBL/GenBank/DDBJ whole genome shotgun (WGS) entry which is preliminary data.</text>
</comment>
<dbReference type="GO" id="GO:0006950">
    <property type="term" value="P:response to stress"/>
    <property type="evidence" value="ECO:0007669"/>
    <property type="project" value="UniProtKB-ARBA"/>
</dbReference>
<organism evidence="3 4">
    <name type="scientific">Actinomadura viridis</name>
    <dbReference type="NCBI Taxonomy" id="58110"/>
    <lineage>
        <taxon>Bacteria</taxon>
        <taxon>Bacillati</taxon>
        <taxon>Actinomycetota</taxon>
        <taxon>Actinomycetes</taxon>
        <taxon>Streptosporangiales</taxon>
        <taxon>Thermomonosporaceae</taxon>
        <taxon>Actinomadura</taxon>
    </lineage>
</organism>
<dbReference type="EMBL" id="JADOUA010000001">
    <property type="protein sequence ID" value="MBG6087120.1"/>
    <property type="molecule type" value="Genomic_DNA"/>
</dbReference>
<dbReference type="InterPro" id="IPR011551">
    <property type="entry name" value="NTP_PyrPHydrolase_MazG"/>
</dbReference>
<dbReference type="GO" id="GO:0046081">
    <property type="term" value="P:dUTP catabolic process"/>
    <property type="evidence" value="ECO:0007669"/>
    <property type="project" value="TreeGrafter"/>
</dbReference>
<dbReference type="SUPFAM" id="SSF101386">
    <property type="entry name" value="all-alpha NTP pyrophosphatases"/>
    <property type="match status" value="1"/>
</dbReference>
<dbReference type="AlphaFoldDB" id="A0A931DHP3"/>
<dbReference type="PANTHER" id="PTHR30522">
    <property type="entry name" value="NUCLEOSIDE TRIPHOSPHATE PYROPHOSPHOHYDROLASE"/>
    <property type="match status" value="1"/>
</dbReference>
<feature type="compositionally biased region" description="Low complexity" evidence="1">
    <location>
        <begin position="1"/>
        <end position="13"/>
    </location>
</feature>
<dbReference type="InterPro" id="IPR048015">
    <property type="entry name" value="NTP-PPase_MazG-like_N"/>
</dbReference>
<proteinExistence type="predicted"/>
<dbReference type="Pfam" id="PF03819">
    <property type="entry name" value="MazG"/>
    <property type="match status" value="1"/>
</dbReference>
<evidence type="ECO:0000256" key="1">
    <source>
        <dbReference type="SAM" id="MobiDB-lite"/>
    </source>
</evidence>
<dbReference type="CDD" id="cd11528">
    <property type="entry name" value="NTP-PPase_MazG_Nterm"/>
    <property type="match status" value="1"/>
</dbReference>
<evidence type="ECO:0000313" key="4">
    <source>
        <dbReference type="Proteomes" id="UP000614047"/>
    </source>
</evidence>
<dbReference type="RefSeq" id="WP_197010030.1">
    <property type="nucleotide sequence ID" value="NZ_BAABES010000006.1"/>
</dbReference>
<dbReference type="PANTHER" id="PTHR30522:SF0">
    <property type="entry name" value="NUCLEOSIDE TRIPHOSPHATE PYROPHOSPHOHYDROLASE"/>
    <property type="match status" value="1"/>
</dbReference>
<feature type="region of interest" description="Disordered" evidence="1">
    <location>
        <begin position="1"/>
        <end position="31"/>
    </location>
</feature>
<dbReference type="GO" id="GO:0046076">
    <property type="term" value="P:dTTP catabolic process"/>
    <property type="evidence" value="ECO:0007669"/>
    <property type="project" value="TreeGrafter"/>
</dbReference>
<sequence>MTPKPSSKSPKSSKPSRKGAGRAPKGPGGKPALILLATTHRVAPGLLTWRAWETLRSAGRVLAGSGDHPLLPYVLDAGVQVEVTEPAAAELVDAARAERIVWLAAPDGDEPLMREIGRIAVGDPLDIEVLHGSYDLPGARLLDLVSVMDTLRRECPWDAEQTHASLVRYLLEESYEVAETIEEGDLGALREELGDVLMQVAFHSVVASERTDETAFTIDDVAAGIVDKLVRRHPHVFGEVTVGGADEVNANWEEIKAAERAARNGDEASVLDGVPMGQPALSLAAQLQRRAARAGAPADLAPAGDGIGERLFELVRRARDEGVDPEAELRAISRVFRDRVKTWEREGNAP</sequence>
<dbReference type="GO" id="GO:0046061">
    <property type="term" value="P:dATP catabolic process"/>
    <property type="evidence" value="ECO:0007669"/>
    <property type="project" value="TreeGrafter"/>
</dbReference>
<dbReference type="Proteomes" id="UP000614047">
    <property type="component" value="Unassembled WGS sequence"/>
</dbReference>
<keyword evidence="4" id="KW-1185">Reference proteome</keyword>
<dbReference type="GO" id="GO:0006203">
    <property type="term" value="P:dGTP catabolic process"/>
    <property type="evidence" value="ECO:0007669"/>
    <property type="project" value="TreeGrafter"/>
</dbReference>
<dbReference type="GO" id="GO:0046047">
    <property type="term" value="P:TTP catabolic process"/>
    <property type="evidence" value="ECO:0007669"/>
    <property type="project" value="TreeGrafter"/>
</dbReference>
<gene>
    <name evidence="3" type="ORF">IW256_001233</name>
</gene>
<dbReference type="GO" id="GO:0036220">
    <property type="term" value="F:ITP diphosphatase activity"/>
    <property type="evidence" value="ECO:0007669"/>
    <property type="project" value="UniProtKB-EC"/>
</dbReference>
<dbReference type="Gene3D" id="1.10.287.1080">
    <property type="entry name" value="MazG-like"/>
    <property type="match status" value="1"/>
</dbReference>
<dbReference type="EC" id="3.6.1.66" evidence="3"/>
<dbReference type="FunFam" id="1.10.287.1080:FF:000001">
    <property type="entry name" value="Nucleoside triphosphate pyrophosphohydrolase"/>
    <property type="match status" value="1"/>
</dbReference>
<evidence type="ECO:0000313" key="3">
    <source>
        <dbReference type="EMBL" id="MBG6087120.1"/>
    </source>
</evidence>
<dbReference type="NCBIfam" id="TIGR00444">
    <property type="entry name" value="mazG"/>
    <property type="match status" value="1"/>
</dbReference>
<reference evidence="3" key="1">
    <citation type="submission" date="2020-11" db="EMBL/GenBank/DDBJ databases">
        <title>Sequencing the genomes of 1000 actinobacteria strains.</title>
        <authorList>
            <person name="Klenk H.-P."/>
        </authorList>
    </citation>
    <scope>NUCLEOTIDE SEQUENCE</scope>
    <source>
        <strain evidence="3">DSM 43175</strain>
    </source>
</reference>
<feature type="domain" description="NTP pyrophosphohydrolase MazG-like" evidence="2">
    <location>
        <begin position="161"/>
        <end position="237"/>
    </location>
</feature>
<evidence type="ECO:0000259" key="2">
    <source>
        <dbReference type="Pfam" id="PF03819"/>
    </source>
</evidence>
<accession>A0A931DHP3</accession>
<protein>
    <submittedName>
        <fullName evidence="3">XTP/dITP diphosphohydrolase</fullName>
        <ecNumber evidence="3">3.6.1.66</ecNumber>
    </submittedName>
</protein>
<keyword evidence="3" id="KW-0378">Hydrolase</keyword>